<gene>
    <name evidence="10" type="ORF">INT43_001489</name>
</gene>
<dbReference type="EMBL" id="JAEPQZ010000018">
    <property type="protein sequence ID" value="KAG2172012.1"/>
    <property type="molecule type" value="Genomic_DNA"/>
</dbReference>
<dbReference type="GO" id="GO:0000139">
    <property type="term" value="C:Golgi membrane"/>
    <property type="evidence" value="ECO:0007669"/>
    <property type="project" value="UniProtKB-SubCell"/>
</dbReference>
<evidence type="ECO:0000313" key="10">
    <source>
        <dbReference type="EMBL" id="KAG2172012.1"/>
    </source>
</evidence>
<evidence type="ECO:0000313" key="11">
    <source>
        <dbReference type="Proteomes" id="UP000654370"/>
    </source>
</evidence>
<feature type="transmembrane region" description="Helical" evidence="8">
    <location>
        <begin position="149"/>
        <end position="169"/>
    </location>
</feature>
<organism evidence="10 11">
    <name type="scientific">Mortierella isabellina</name>
    <name type="common">Filamentous fungus</name>
    <name type="synonym">Umbelopsis isabellina</name>
    <dbReference type="NCBI Taxonomy" id="91625"/>
    <lineage>
        <taxon>Eukaryota</taxon>
        <taxon>Fungi</taxon>
        <taxon>Fungi incertae sedis</taxon>
        <taxon>Mucoromycota</taxon>
        <taxon>Mucoromycotina</taxon>
        <taxon>Umbelopsidomycetes</taxon>
        <taxon>Umbelopsidales</taxon>
        <taxon>Umbelopsidaceae</taxon>
        <taxon>Umbelopsis</taxon>
    </lineage>
</organism>
<keyword evidence="2 8" id="KW-0813">Transport</keyword>
<dbReference type="PANTHER" id="PTHR23137:SF36">
    <property type="entry name" value="VESICLE TRANSPORT PROTEIN SFT2C"/>
    <property type="match status" value="1"/>
</dbReference>
<keyword evidence="8" id="KW-0333">Golgi apparatus</keyword>
<evidence type="ECO:0000256" key="2">
    <source>
        <dbReference type="ARBA" id="ARBA00022448"/>
    </source>
</evidence>
<dbReference type="AlphaFoldDB" id="A0A8H7U8H4"/>
<keyword evidence="6 8" id="KW-0472">Membrane</keyword>
<keyword evidence="3 8" id="KW-0812">Transmembrane</keyword>
<protein>
    <recommendedName>
        <fullName evidence="8">Protein transport protein SFT2</fullName>
    </recommendedName>
</protein>
<comment type="caution">
    <text evidence="10">The sequence shown here is derived from an EMBL/GenBank/DDBJ whole genome shotgun (WGS) entry which is preliminary data.</text>
</comment>
<dbReference type="PANTHER" id="PTHR23137">
    <property type="entry name" value="VESICLE TRANSPORT PROTEIN-RELATED"/>
    <property type="match status" value="1"/>
</dbReference>
<comment type="function">
    <text evidence="8">Nonessential protein required for the fusion of transport vesicles derived from the endocytic pathway with the Golgi complex.</text>
</comment>
<name>A0A8H7U8H4_MORIS</name>
<feature type="transmembrane region" description="Helical" evidence="8">
    <location>
        <begin position="204"/>
        <end position="222"/>
    </location>
</feature>
<dbReference type="Proteomes" id="UP000654370">
    <property type="component" value="Unassembled WGS sequence"/>
</dbReference>
<comment type="similarity">
    <text evidence="7 8">Belongs to the SFT2 family.</text>
</comment>
<evidence type="ECO:0000256" key="8">
    <source>
        <dbReference type="RuleBase" id="RU363111"/>
    </source>
</evidence>
<comment type="subcellular location">
    <subcellularLocation>
        <location evidence="8">Golgi apparatus membrane</location>
        <topology evidence="8">Multi-pass membrane protein</topology>
    </subcellularLocation>
    <subcellularLocation>
        <location evidence="1">Membrane</location>
        <topology evidence="1">Multi-pass membrane protein</topology>
    </subcellularLocation>
</comment>
<evidence type="ECO:0000256" key="1">
    <source>
        <dbReference type="ARBA" id="ARBA00004141"/>
    </source>
</evidence>
<feature type="transmembrane region" description="Helical" evidence="8">
    <location>
        <begin position="181"/>
        <end position="198"/>
    </location>
</feature>
<evidence type="ECO:0000256" key="6">
    <source>
        <dbReference type="ARBA" id="ARBA00023136"/>
    </source>
</evidence>
<evidence type="ECO:0000256" key="5">
    <source>
        <dbReference type="ARBA" id="ARBA00022989"/>
    </source>
</evidence>
<dbReference type="InterPro" id="IPR007305">
    <property type="entry name" value="Vesicle_transpt_Got1/SFT2"/>
</dbReference>
<keyword evidence="11" id="KW-1185">Reference proteome</keyword>
<proteinExistence type="inferred from homology"/>
<evidence type="ECO:0000256" key="7">
    <source>
        <dbReference type="ARBA" id="ARBA00025800"/>
    </source>
</evidence>
<evidence type="ECO:0000256" key="4">
    <source>
        <dbReference type="ARBA" id="ARBA00022927"/>
    </source>
</evidence>
<dbReference type="InterPro" id="IPR011691">
    <property type="entry name" value="Vesicle_transpt_SFT2"/>
</dbReference>
<dbReference type="Pfam" id="PF04178">
    <property type="entry name" value="Got1"/>
    <property type="match status" value="1"/>
</dbReference>
<evidence type="ECO:0000256" key="9">
    <source>
        <dbReference type="SAM" id="MobiDB-lite"/>
    </source>
</evidence>
<comment type="caution">
    <text evidence="8">Lacks conserved residue(s) required for the propagation of feature annotation.</text>
</comment>
<sequence>MSSSAESNFRNSLRGFNSTPRSGGIQLPTTGNQEGSALGRTWASFTSGATDAFDNARRTVQGYVPVNAQEEVDEPWFQMSRWEVSYHISTMPSFMPRLTQYVPAIDGLCVMRGAWNSMFRHGELSFYGCQYWPSSPVNSLPLSHVSKPMLHGMGSILMLISVALLRGPWAHVKHMMSLERLPFTAAYLGTMGLTLYFSLGARNYILTIISAVLQIIALLWYFGSYIPGGVATLRYGSWMVGRQASSLLPF</sequence>
<accession>A0A8H7U8H4</accession>
<keyword evidence="5 8" id="KW-1133">Transmembrane helix</keyword>
<reference evidence="10" key="1">
    <citation type="submission" date="2020-12" db="EMBL/GenBank/DDBJ databases">
        <title>Metabolic potential, ecology and presence of endohyphal bacteria is reflected in genomic diversity of Mucoromycotina.</title>
        <authorList>
            <person name="Muszewska A."/>
            <person name="Okrasinska A."/>
            <person name="Steczkiewicz K."/>
            <person name="Drgas O."/>
            <person name="Orlowska M."/>
            <person name="Perlinska-Lenart U."/>
            <person name="Aleksandrzak-Piekarczyk T."/>
            <person name="Szatraj K."/>
            <person name="Zielenkiewicz U."/>
            <person name="Pilsyk S."/>
            <person name="Malc E."/>
            <person name="Mieczkowski P."/>
            <person name="Kruszewska J.S."/>
            <person name="Biernat P."/>
            <person name="Pawlowska J."/>
        </authorList>
    </citation>
    <scope>NUCLEOTIDE SEQUENCE</scope>
    <source>
        <strain evidence="10">WA0000067209</strain>
    </source>
</reference>
<dbReference type="OrthoDB" id="660759at2759"/>
<keyword evidence="4 8" id="KW-0653">Protein transport</keyword>
<dbReference type="GO" id="GO:0015031">
    <property type="term" value="P:protein transport"/>
    <property type="evidence" value="ECO:0007669"/>
    <property type="project" value="UniProtKB-KW"/>
</dbReference>
<feature type="region of interest" description="Disordered" evidence="9">
    <location>
        <begin position="1"/>
        <end position="33"/>
    </location>
</feature>
<evidence type="ECO:0000256" key="3">
    <source>
        <dbReference type="ARBA" id="ARBA00022692"/>
    </source>
</evidence>
<dbReference type="GO" id="GO:0016192">
    <property type="term" value="P:vesicle-mediated transport"/>
    <property type="evidence" value="ECO:0007669"/>
    <property type="project" value="InterPro"/>
</dbReference>